<dbReference type="Pfam" id="PF13302">
    <property type="entry name" value="Acetyltransf_3"/>
    <property type="match status" value="1"/>
</dbReference>
<dbReference type="Gene3D" id="3.40.630.30">
    <property type="match status" value="1"/>
</dbReference>
<dbReference type="RefSeq" id="WP_344798677.1">
    <property type="nucleotide sequence ID" value="NZ_BAABBN010000007.1"/>
</dbReference>
<dbReference type="Proteomes" id="UP001501565">
    <property type="component" value="Unassembled WGS sequence"/>
</dbReference>
<gene>
    <name evidence="3" type="ORF">GCM10022277_23020</name>
</gene>
<keyword evidence="4" id="KW-1185">Reference proteome</keyword>
<feature type="domain" description="N-acetyltransferase" evidence="2">
    <location>
        <begin position="58"/>
        <end position="203"/>
    </location>
</feature>
<feature type="compositionally biased region" description="Polar residues" evidence="1">
    <location>
        <begin position="10"/>
        <end position="25"/>
    </location>
</feature>
<proteinExistence type="predicted"/>
<comment type="caution">
    <text evidence="3">The sequence shown here is derived from an EMBL/GenBank/DDBJ whole genome shotgun (WGS) entry which is preliminary data.</text>
</comment>
<reference evidence="4" key="1">
    <citation type="journal article" date="2019" name="Int. J. Syst. Evol. Microbiol.">
        <title>The Global Catalogue of Microorganisms (GCM) 10K type strain sequencing project: providing services to taxonomists for standard genome sequencing and annotation.</title>
        <authorList>
            <consortium name="The Broad Institute Genomics Platform"/>
            <consortium name="The Broad Institute Genome Sequencing Center for Infectious Disease"/>
            <person name="Wu L."/>
            <person name="Ma J."/>
        </authorList>
    </citation>
    <scope>NUCLEOTIDE SEQUENCE [LARGE SCALE GENOMIC DNA]</scope>
    <source>
        <strain evidence="4">JCM 17551</strain>
    </source>
</reference>
<protein>
    <submittedName>
        <fullName evidence="3">GNAT family protein</fullName>
    </submittedName>
</protein>
<evidence type="ECO:0000313" key="4">
    <source>
        <dbReference type="Proteomes" id="UP001501565"/>
    </source>
</evidence>
<dbReference type="InterPro" id="IPR000182">
    <property type="entry name" value="GNAT_dom"/>
</dbReference>
<dbReference type="InterPro" id="IPR051908">
    <property type="entry name" value="Ribosomal_N-acetyltransferase"/>
</dbReference>
<accession>A0ABP7MMM6</accession>
<dbReference type="PANTHER" id="PTHR43441:SF2">
    <property type="entry name" value="FAMILY ACETYLTRANSFERASE, PUTATIVE (AFU_ORTHOLOGUE AFUA_7G00850)-RELATED"/>
    <property type="match status" value="1"/>
</dbReference>
<dbReference type="InterPro" id="IPR016181">
    <property type="entry name" value="Acyl_CoA_acyltransferase"/>
</dbReference>
<dbReference type="EMBL" id="BAABBN010000007">
    <property type="protein sequence ID" value="GAA3926376.1"/>
    <property type="molecule type" value="Genomic_DNA"/>
</dbReference>
<organism evidence="3 4">
    <name type="scientific">Litoribacillus peritrichatus</name>
    <dbReference type="NCBI Taxonomy" id="718191"/>
    <lineage>
        <taxon>Bacteria</taxon>
        <taxon>Pseudomonadati</taxon>
        <taxon>Pseudomonadota</taxon>
        <taxon>Gammaproteobacteria</taxon>
        <taxon>Oceanospirillales</taxon>
        <taxon>Oceanospirillaceae</taxon>
        <taxon>Litoribacillus</taxon>
    </lineage>
</organism>
<evidence type="ECO:0000256" key="1">
    <source>
        <dbReference type="SAM" id="MobiDB-lite"/>
    </source>
</evidence>
<dbReference type="PANTHER" id="PTHR43441">
    <property type="entry name" value="RIBOSOMAL-PROTEIN-SERINE ACETYLTRANSFERASE"/>
    <property type="match status" value="1"/>
</dbReference>
<evidence type="ECO:0000259" key="2">
    <source>
        <dbReference type="PROSITE" id="PS51186"/>
    </source>
</evidence>
<feature type="region of interest" description="Disordered" evidence="1">
    <location>
        <begin position="1"/>
        <end position="36"/>
    </location>
</feature>
<dbReference type="PROSITE" id="PS51186">
    <property type="entry name" value="GNAT"/>
    <property type="match status" value="1"/>
</dbReference>
<sequence>METNSRSDHGNNIATENQYGQTLGTPLTDWTPPPFPQEIAEQGNYCRLEILNPKKHTFDLYTANTEDISPASWTYLPYGPFESLKDYSTWLAAQSKLNDQQFYAIMDNRTNKAVGLAAYLRIAPNAGSIEVGHLKFSPLMQRTPVSTEAMYLMMKHAFQLGYRRYEWKCNTLNTPSKEAALRLGFQFEGIFRQAQIVKGHNRDTAWFSVIDQEWPVLSTAFEQWLSPFNFDTEGNQVERLADIRASLLP</sequence>
<name>A0ABP7MMM6_9GAMM</name>
<dbReference type="SUPFAM" id="SSF55729">
    <property type="entry name" value="Acyl-CoA N-acyltransferases (Nat)"/>
    <property type="match status" value="1"/>
</dbReference>
<evidence type="ECO:0000313" key="3">
    <source>
        <dbReference type="EMBL" id="GAA3926376.1"/>
    </source>
</evidence>